<keyword evidence="5 9" id="KW-0812">Transmembrane</keyword>
<proteinExistence type="inferred from homology"/>
<keyword evidence="8 9" id="KW-0472">Membrane</keyword>
<protein>
    <submittedName>
        <fullName evidence="11">Amino acid ABC transporter permease</fullName>
    </submittedName>
</protein>
<keyword evidence="7 9" id="KW-1133">Transmembrane helix</keyword>
<keyword evidence="12" id="KW-1185">Reference proteome</keyword>
<evidence type="ECO:0000256" key="4">
    <source>
        <dbReference type="ARBA" id="ARBA00022475"/>
    </source>
</evidence>
<keyword evidence="3 9" id="KW-0813">Transport</keyword>
<name>A0A926EDC5_9FIRM</name>
<dbReference type="Proteomes" id="UP000660861">
    <property type="component" value="Unassembled WGS sequence"/>
</dbReference>
<dbReference type="InterPro" id="IPR000515">
    <property type="entry name" value="MetI-like"/>
</dbReference>
<dbReference type="PROSITE" id="PS50928">
    <property type="entry name" value="ABC_TM1"/>
    <property type="match status" value="1"/>
</dbReference>
<gene>
    <name evidence="11" type="ORF">H8709_04330</name>
</gene>
<accession>A0A926EDC5</accession>
<evidence type="ECO:0000256" key="2">
    <source>
        <dbReference type="ARBA" id="ARBA00010072"/>
    </source>
</evidence>
<evidence type="ECO:0000313" key="12">
    <source>
        <dbReference type="Proteomes" id="UP000660861"/>
    </source>
</evidence>
<keyword evidence="6" id="KW-0029">Amino-acid transport</keyword>
<comment type="subcellular location">
    <subcellularLocation>
        <location evidence="1 9">Cell membrane</location>
        <topology evidence="1 9">Multi-pass membrane protein</topology>
    </subcellularLocation>
</comment>
<dbReference type="GO" id="GO:0043190">
    <property type="term" value="C:ATP-binding cassette (ABC) transporter complex"/>
    <property type="evidence" value="ECO:0007669"/>
    <property type="project" value="InterPro"/>
</dbReference>
<dbReference type="PANTHER" id="PTHR30614:SF20">
    <property type="entry name" value="GLUTAMINE TRANSPORT SYSTEM PERMEASE PROTEIN GLNP"/>
    <property type="match status" value="1"/>
</dbReference>
<feature type="transmembrane region" description="Helical" evidence="9">
    <location>
        <begin position="205"/>
        <end position="226"/>
    </location>
</feature>
<dbReference type="RefSeq" id="WP_262397146.1">
    <property type="nucleotide sequence ID" value="NZ_JACRTC010000002.1"/>
</dbReference>
<dbReference type="PANTHER" id="PTHR30614">
    <property type="entry name" value="MEMBRANE COMPONENT OF AMINO ACID ABC TRANSPORTER"/>
    <property type="match status" value="1"/>
</dbReference>
<evidence type="ECO:0000256" key="7">
    <source>
        <dbReference type="ARBA" id="ARBA00022989"/>
    </source>
</evidence>
<sequence length="236" mass="25807">MVPGLANIFTSMGDYLYEGLIEQDRWLLLLKGLGNTVIIALFATLIGVVIGILVAVAKVAASQNRKLRWLGMLCDLYLTVIRGTPIVVQLLIMYFSLFAFITNAIPVAIITFGINSGAYVAEIVRSGIMAVDKGQTEAGRSLGLTQSMTMRYIVMPQAIKNILPALGNEFIALLKETSVAGYIALMDITSASNLIRGRTYNNAPLYVTALTYLVLVIGMTKALGYFERRMAKNDQR</sequence>
<dbReference type="GO" id="GO:0006865">
    <property type="term" value="P:amino acid transport"/>
    <property type="evidence" value="ECO:0007669"/>
    <property type="project" value="UniProtKB-KW"/>
</dbReference>
<evidence type="ECO:0000256" key="3">
    <source>
        <dbReference type="ARBA" id="ARBA00022448"/>
    </source>
</evidence>
<dbReference type="EMBL" id="JACRTC010000002">
    <property type="protein sequence ID" value="MBC8570051.1"/>
    <property type="molecule type" value="Genomic_DNA"/>
</dbReference>
<comment type="caution">
    <text evidence="11">The sequence shown here is derived from an EMBL/GenBank/DDBJ whole genome shotgun (WGS) entry which is preliminary data.</text>
</comment>
<evidence type="ECO:0000256" key="5">
    <source>
        <dbReference type="ARBA" id="ARBA00022692"/>
    </source>
</evidence>
<reference evidence="11" key="1">
    <citation type="submission" date="2020-08" db="EMBL/GenBank/DDBJ databases">
        <title>Genome public.</title>
        <authorList>
            <person name="Liu C."/>
            <person name="Sun Q."/>
        </authorList>
    </citation>
    <scope>NUCLEOTIDE SEQUENCE</scope>
    <source>
        <strain evidence="11">NSJ-54</strain>
    </source>
</reference>
<dbReference type="SUPFAM" id="SSF161098">
    <property type="entry name" value="MetI-like"/>
    <property type="match status" value="1"/>
</dbReference>
<dbReference type="AlphaFoldDB" id="A0A926EDC5"/>
<dbReference type="InterPro" id="IPR035906">
    <property type="entry name" value="MetI-like_sf"/>
</dbReference>
<dbReference type="Gene3D" id="1.10.3720.10">
    <property type="entry name" value="MetI-like"/>
    <property type="match status" value="1"/>
</dbReference>
<feature type="transmembrane region" description="Helical" evidence="9">
    <location>
        <begin position="37"/>
        <end position="57"/>
    </location>
</feature>
<evidence type="ECO:0000313" key="11">
    <source>
        <dbReference type="EMBL" id="MBC8570051.1"/>
    </source>
</evidence>
<dbReference type="NCBIfam" id="TIGR01726">
    <property type="entry name" value="HEQRo_perm_3TM"/>
    <property type="match status" value="1"/>
</dbReference>
<evidence type="ECO:0000256" key="8">
    <source>
        <dbReference type="ARBA" id="ARBA00023136"/>
    </source>
</evidence>
<dbReference type="Pfam" id="PF00528">
    <property type="entry name" value="BPD_transp_1"/>
    <property type="match status" value="1"/>
</dbReference>
<dbReference type="GO" id="GO:0022857">
    <property type="term" value="F:transmembrane transporter activity"/>
    <property type="evidence" value="ECO:0007669"/>
    <property type="project" value="InterPro"/>
</dbReference>
<dbReference type="CDD" id="cd06261">
    <property type="entry name" value="TM_PBP2"/>
    <property type="match status" value="1"/>
</dbReference>
<dbReference type="InterPro" id="IPR010065">
    <property type="entry name" value="AA_ABC_transptr_permease_3TM"/>
</dbReference>
<organism evidence="11 12">
    <name type="scientific">Zongyangia hominis</name>
    <dbReference type="NCBI Taxonomy" id="2763677"/>
    <lineage>
        <taxon>Bacteria</taxon>
        <taxon>Bacillati</taxon>
        <taxon>Bacillota</taxon>
        <taxon>Clostridia</taxon>
        <taxon>Eubacteriales</taxon>
        <taxon>Oscillospiraceae</taxon>
        <taxon>Zongyangia</taxon>
    </lineage>
</organism>
<dbReference type="InterPro" id="IPR043429">
    <property type="entry name" value="ArtM/GltK/GlnP/TcyL/YhdX-like"/>
</dbReference>
<keyword evidence="4" id="KW-1003">Cell membrane</keyword>
<evidence type="ECO:0000256" key="9">
    <source>
        <dbReference type="RuleBase" id="RU363032"/>
    </source>
</evidence>
<evidence type="ECO:0000256" key="1">
    <source>
        <dbReference type="ARBA" id="ARBA00004651"/>
    </source>
</evidence>
<feature type="domain" description="ABC transmembrane type-1" evidence="10">
    <location>
        <begin position="33"/>
        <end position="223"/>
    </location>
</feature>
<evidence type="ECO:0000256" key="6">
    <source>
        <dbReference type="ARBA" id="ARBA00022970"/>
    </source>
</evidence>
<comment type="similarity">
    <text evidence="2">Belongs to the binding-protein-dependent transport system permease family. HisMQ subfamily.</text>
</comment>
<evidence type="ECO:0000259" key="10">
    <source>
        <dbReference type="PROSITE" id="PS50928"/>
    </source>
</evidence>
<feature type="transmembrane region" description="Helical" evidence="9">
    <location>
        <begin position="98"/>
        <end position="121"/>
    </location>
</feature>